<feature type="domain" description="DUF1285" evidence="2">
    <location>
        <begin position="95"/>
        <end position="187"/>
    </location>
</feature>
<dbReference type="Gene3D" id="3.10.540.10">
    <property type="entry name" value="duf1285 like domain"/>
    <property type="match status" value="1"/>
</dbReference>
<sequence>MPYTPPPELASLSLTEIAELAAAQKLPPVDQWAPENTGDSEMRIAADGIWYHQGSIIARPAMVRAFSTILRKEKNGGYVLVTPFQKLAIEVEDAPFLAVEMEAEGSGKTRKLAFRLNTDHLVVADADHSLRFPGDRPQPYLHVRGGLEAKLSRPVYYELAEMALNEMNEAENDEPFGLWSNGAFFPIEKPE</sequence>
<dbReference type="PIRSF" id="PIRSF029557">
    <property type="entry name" value="UCP029557"/>
    <property type="match status" value="1"/>
</dbReference>
<dbReference type="InterPro" id="IPR010707">
    <property type="entry name" value="DUF1285"/>
</dbReference>
<dbReference type="EMBL" id="UOEF01000009">
    <property type="protein sequence ID" value="VAV87281.1"/>
    <property type="molecule type" value="Genomic_DNA"/>
</dbReference>
<dbReference type="InterPro" id="IPR048342">
    <property type="entry name" value="DUF1285_C"/>
</dbReference>
<dbReference type="InterPro" id="IPR048341">
    <property type="entry name" value="DUF1285_N"/>
</dbReference>
<name>A0A3B0R560_9ZZZZ</name>
<evidence type="ECO:0000259" key="2">
    <source>
        <dbReference type="Pfam" id="PF21028"/>
    </source>
</evidence>
<evidence type="ECO:0000313" key="3">
    <source>
        <dbReference type="EMBL" id="VAV87281.1"/>
    </source>
</evidence>
<dbReference type="AlphaFoldDB" id="A0A3B0R560"/>
<evidence type="ECO:0000259" key="1">
    <source>
        <dbReference type="Pfam" id="PF06938"/>
    </source>
</evidence>
<feature type="domain" description="DUF1285" evidence="1">
    <location>
        <begin position="27"/>
        <end position="94"/>
    </location>
</feature>
<dbReference type="Pfam" id="PF21028">
    <property type="entry name" value="DUF1285_C"/>
    <property type="match status" value="1"/>
</dbReference>
<accession>A0A3B0R560</accession>
<dbReference type="Gene3D" id="2.30.270.10">
    <property type="entry name" value="duf1285 protein"/>
    <property type="match status" value="1"/>
</dbReference>
<organism evidence="3">
    <name type="scientific">hydrothermal vent metagenome</name>
    <dbReference type="NCBI Taxonomy" id="652676"/>
    <lineage>
        <taxon>unclassified sequences</taxon>
        <taxon>metagenomes</taxon>
        <taxon>ecological metagenomes</taxon>
    </lineage>
</organism>
<reference evidence="3" key="1">
    <citation type="submission" date="2018-06" db="EMBL/GenBank/DDBJ databases">
        <authorList>
            <person name="Zhirakovskaya E."/>
        </authorList>
    </citation>
    <scope>NUCLEOTIDE SEQUENCE</scope>
</reference>
<proteinExistence type="predicted"/>
<dbReference type="Pfam" id="PF06938">
    <property type="entry name" value="DUF1285_N"/>
    <property type="match status" value="1"/>
</dbReference>
<protein>
    <submittedName>
        <fullName evidence="3">FIG003620: Proteophosphoglycan</fullName>
    </submittedName>
</protein>
<gene>
    <name evidence="3" type="ORF">MNBD_ALPHA04-374</name>
</gene>
<dbReference type="InterPro" id="IPR023361">
    <property type="entry name" value="DUF1285_beta_roll_sf"/>
</dbReference>